<dbReference type="Pfam" id="PF02579">
    <property type="entry name" value="Nitro_FeMo-Co"/>
    <property type="match status" value="1"/>
</dbReference>
<dbReference type="STRING" id="525903.Taci_0395"/>
<dbReference type="eggNOG" id="COG1433">
    <property type="taxonomic scope" value="Bacteria"/>
</dbReference>
<dbReference type="InterPro" id="IPR003731">
    <property type="entry name" value="Di-Nase_FeMo-co_biosynth"/>
</dbReference>
<evidence type="ECO:0000313" key="3">
    <source>
        <dbReference type="Proteomes" id="UP000002030"/>
    </source>
</evidence>
<proteinExistence type="predicted"/>
<evidence type="ECO:0000313" key="2">
    <source>
        <dbReference type="EMBL" id="ACZ18632.1"/>
    </source>
</evidence>
<organism evidence="2 3">
    <name type="scientific">Thermanaerovibrio acidaminovorans (strain ATCC 49978 / DSM 6589 / Su883)</name>
    <name type="common">Selenomonas acidaminovorans</name>
    <dbReference type="NCBI Taxonomy" id="525903"/>
    <lineage>
        <taxon>Bacteria</taxon>
        <taxon>Thermotogati</taxon>
        <taxon>Synergistota</taxon>
        <taxon>Synergistia</taxon>
        <taxon>Synergistales</taxon>
        <taxon>Synergistaceae</taxon>
        <taxon>Thermanaerovibrio</taxon>
    </lineage>
</organism>
<reference evidence="2 3" key="1">
    <citation type="journal article" date="2009" name="Stand. Genomic Sci.">
        <title>Complete genome sequence of Thermanaerovibrio acidaminovorans type strain (Su883).</title>
        <authorList>
            <person name="Chovatia M."/>
            <person name="Sikorski J."/>
            <person name="Schroder M."/>
            <person name="Lapidus A."/>
            <person name="Nolan M."/>
            <person name="Tice H."/>
            <person name="Glavina Del Rio T."/>
            <person name="Copeland A."/>
            <person name="Cheng J.F."/>
            <person name="Lucas S."/>
            <person name="Chen F."/>
            <person name="Bruce D."/>
            <person name="Goodwin L."/>
            <person name="Pitluck S."/>
            <person name="Ivanova N."/>
            <person name="Mavromatis K."/>
            <person name="Ovchinnikova G."/>
            <person name="Pati A."/>
            <person name="Chen A."/>
            <person name="Palaniappan K."/>
            <person name="Land M."/>
            <person name="Hauser L."/>
            <person name="Chang Y.J."/>
            <person name="Jeffries C.D."/>
            <person name="Chain P."/>
            <person name="Saunders E."/>
            <person name="Detter J.C."/>
            <person name="Brettin T."/>
            <person name="Rohde M."/>
            <person name="Goker M."/>
            <person name="Spring S."/>
            <person name="Bristow J."/>
            <person name="Markowitz V."/>
            <person name="Hugenholtz P."/>
            <person name="Kyrpides N.C."/>
            <person name="Klenk H.P."/>
            <person name="Eisen J.A."/>
        </authorList>
    </citation>
    <scope>NUCLEOTIDE SEQUENCE [LARGE SCALE GENOMIC DNA]</scope>
    <source>
        <strain evidence="3">ATCC 49978 / DSM 6589 / Su883</strain>
    </source>
</reference>
<dbReference type="KEGG" id="tai:Taci_0395"/>
<dbReference type="EnsemblBacteria" id="ACZ18632">
    <property type="protein sequence ID" value="ACZ18632"/>
    <property type="gene ID" value="Taci_0395"/>
</dbReference>
<dbReference type="SUPFAM" id="SSF53146">
    <property type="entry name" value="Nitrogenase accessory factor-like"/>
    <property type="match status" value="1"/>
</dbReference>
<feature type="domain" description="Dinitrogenase iron-molybdenum cofactor biosynthesis" evidence="1">
    <location>
        <begin position="16"/>
        <end position="99"/>
    </location>
</feature>
<dbReference type="EMBL" id="CP001818">
    <property type="protein sequence ID" value="ACZ18632.1"/>
    <property type="molecule type" value="Genomic_DNA"/>
</dbReference>
<dbReference type="Gene3D" id="3.30.420.130">
    <property type="entry name" value="Dinitrogenase iron-molybdenum cofactor biosynthesis domain"/>
    <property type="match status" value="1"/>
</dbReference>
<dbReference type="Proteomes" id="UP000002030">
    <property type="component" value="Chromosome"/>
</dbReference>
<evidence type="ECO:0000259" key="1">
    <source>
        <dbReference type="Pfam" id="PF02579"/>
    </source>
</evidence>
<dbReference type="HOGENOM" id="CLU_104194_0_0_0"/>
<accession>D1B8M9</accession>
<dbReference type="InterPro" id="IPR036105">
    <property type="entry name" value="DiNase_FeMo-co_biosyn_sf"/>
</dbReference>
<dbReference type="AlphaFoldDB" id="D1B8M9"/>
<gene>
    <name evidence="2" type="ordered locus">Taci_0395</name>
</gene>
<keyword evidence="3" id="KW-1185">Reference proteome</keyword>
<name>D1B8M9_THEAS</name>
<dbReference type="RefSeq" id="WP_012869148.1">
    <property type="nucleotide sequence ID" value="NC_013522.1"/>
</dbReference>
<sequence>MIAVAAEGREPSARPAERFARAPWFLIFDPSGSFVQAMDLAVGEHGAAAAAVGLLSAKGVSVVLAPRLGPNAASALKAANMRAYLAEGATAADCVARYLSGEAIPLD</sequence>
<dbReference type="OrthoDB" id="9807451at2"/>
<protein>
    <submittedName>
        <fullName evidence="2">Dinitrogenase iron-molybdenum cofactor biosynthesis protein</fullName>
    </submittedName>
</protein>